<feature type="transmembrane region" description="Helical" evidence="5">
    <location>
        <begin position="91"/>
        <end position="111"/>
    </location>
</feature>
<dbReference type="Proteomes" id="UP001300692">
    <property type="component" value="Unassembled WGS sequence"/>
</dbReference>
<accession>A0ABT3CV86</accession>
<keyword evidence="4 5" id="KW-0472">Membrane</keyword>
<comment type="caution">
    <text evidence="6">The sequence shown here is derived from an EMBL/GenBank/DDBJ whole genome shotgun (WGS) entry which is preliminary data.</text>
</comment>
<dbReference type="Pfam" id="PF13564">
    <property type="entry name" value="DoxX_2"/>
    <property type="match status" value="1"/>
</dbReference>
<gene>
    <name evidence="6" type="ORF">N7U62_10770</name>
</gene>
<evidence type="ECO:0000256" key="4">
    <source>
        <dbReference type="ARBA" id="ARBA00023136"/>
    </source>
</evidence>
<dbReference type="RefSeq" id="WP_264137975.1">
    <property type="nucleotide sequence ID" value="NZ_JAOYOD010000001.1"/>
</dbReference>
<evidence type="ECO:0000256" key="2">
    <source>
        <dbReference type="ARBA" id="ARBA00022692"/>
    </source>
</evidence>
<keyword evidence="2 5" id="KW-0812">Transmembrane</keyword>
<dbReference type="InterPro" id="IPR032808">
    <property type="entry name" value="DoxX"/>
</dbReference>
<evidence type="ECO:0000256" key="5">
    <source>
        <dbReference type="SAM" id="Phobius"/>
    </source>
</evidence>
<sequence length="123" mass="13521">MKITGVIISWAVAVLMVFDAVMKFVKHPIMVELLSNIGYQESDYNAIGVLGLAAGLLYLIPRTTVLGLFMMTGYLGGALASNFRTEASPTSHLWFALIVLMLVWIGALLRFPKLKGIFSFPLK</sequence>
<proteinExistence type="predicted"/>
<keyword evidence="3 5" id="KW-1133">Transmembrane helix</keyword>
<protein>
    <submittedName>
        <fullName evidence="6">DoxX family protein</fullName>
    </submittedName>
</protein>
<evidence type="ECO:0000313" key="6">
    <source>
        <dbReference type="EMBL" id="MCV9387148.1"/>
    </source>
</evidence>
<evidence type="ECO:0000256" key="3">
    <source>
        <dbReference type="ARBA" id="ARBA00022989"/>
    </source>
</evidence>
<evidence type="ECO:0000256" key="1">
    <source>
        <dbReference type="ARBA" id="ARBA00004141"/>
    </source>
</evidence>
<evidence type="ECO:0000313" key="7">
    <source>
        <dbReference type="Proteomes" id="UP001300692"/>
    </source>
</evidence>
<comment type="subcellular location">
    <subcellularLocation>
        <location evidence="1">Membrane</location>
        <topology evidence="1">Multi-pass membrane protein</topology>
    </subcellularLocation>
</comment>
<reference evidence="6 7" key="1">
    <citation type="submission" date="2022-10" db="EMBL/GenBank/DDBJ databases">
        <title>Comparative genomics and taxonomic characterization of three novel marine species of genus Reichenbachiella exhibiting antioxidant and polysaccharide degradation activities.</title>
        <authorList>
            <person name="Muhammad N."/>
            <person name="Lee Y.-J."/>
            <person name="Ko J."/>
            <person name="Kim S.-G."/>
        </authorList>
    </citation>
    <scope>NUCLEOTIDE SEQUENCE [LARGE SCALE GENOMIC DNA]</scope>
    <source>
        <strain evidence="6 7">ABR2-5</strain>
    </source>
</reference>
<organism evidence="6 7">
    <name type="scientific">Reichenbachiella ulvae</name>
    <dbReference type="NCBI Taxonomy" id="2980104"/>
    <lineage>
        <taxon>Bacteria</taxon>
        <taxon>Pseudomonadati</taxon>
        <taxon>Bacteroidota</taxon>
        <taxon>Cytophagia</taxon>
        <taxon>Cytophagales</taxon>
        <taxon>Reichenbachiellaceae</taxon>
        <taxon>Reichenbachiella</taxon>
    </lineage>
</organism>
<feature type="transmembrane region" description="Helical" evidence="5">
    <location>
        <begin position="6"/>
        <end position="25"/>
    </location>
</feature>
<dbReference type="EMBL" id="JAOYOD010000001">
    <property type="protein sequence ID" value="MCV9387148.1"/>
    <property type="molecule type" value="Genomic_DNA"/>
</dbReference>
<feature type="transmembrane region" description="Helical" evidence="5">
    <location>
        <begin position="46"/>
        <end position="71"/>
    </location>
</feature>
<keyword evidence="7" id="KW-1185">Reference proteome</keyword>
<name>A0ABT3CV86_9BACT</name>